<keyword evidence="3" id="KW-1185">Reference proteome</keyword>
<dbReference type="Proteomes" id="UP000636800">
    <property type="component" value="Chromosome 11"/>
</dbReference>
<evidence type="ECO:0000313" key="2">
    <source>
        <dbReference type="EMBL" id="KAG0460992.1"/>
    </source>
</evidence>
<name>A0A835Q3Y6_VANPL</name>
<dbReference type="EMBL" id="JADCNL010000011">
    <property type="protein sequence ID" value="KAG0460992.1"/>
    <property type="molecule type" value="Genomic_DNA"/>
</dbReference>
<protein>
    <submittedName>
        <fullName evidence="2">Uncharacterized protein</fullName>
    </submittedName>
</protein>
<feature type="region of interest" description="Disordered" evidence="1">
    <location>
        <begin position="1"/>
        <end position="32"/>
    </location>
</feature>
<dbReference type="AlphaFoldDB" id="A0A835Q3Y6"/>
<evidence type="ECO:0000256" key="1">
    <source>
        <dbReference type="SAM" id="MobiDB-lite"/>
    </source>
</evidence>
<gene>
    <name evidence="2" type="ORF">HPP92_021289</name>
</gene>
<comment type="caution">
    <text evidence="2">The sequence shown here is derived from an EMBL/GenBank/DDBJ whole genome shotgun (WGS) entry which is preliminary data.</text>
</comment>
<evidence type="ECO:0000313" key="3">
    <source>
        <dbReference type="Proteomes" id="UP000636800"/>
    </source>
</evidence>
<accession>A0A835Q3Y6</accession>
<reference evidence="2 3" key="1">
    <citation type="journal article" date="2020" name="Nat. Food">
        <title>A phased Vanilla planifolia genome enables genetic improvement of flavour and production.</title>
        <authorList>
            <person name="Hasing T."/>
            <person name="Tang H."/>
            <person name="Brym M."/>
            <person name="Khazi F."/>
            <person name="Huang T."/>
            <person name="Chambers A.H."/>
        </authorList>
    </citation>
    <scope>NUCLEOTIDE SEQUENCE [LARGE SCALE GENOMIC DNA]</scope>
    <source>
        <tissue evidence="2">Leaf</tissue>
    </source>
</reference>
<organism evidence="2 3">
    <name type="scientific">Vanilla planifolia</name>
    <name type="common">Vanilla</name>
    <dbReference type="NCBI Taxonomy" id="51239"/>
    <lineage>
        <taxon>Eukaryota</taxon>
        <taxon>Viridiplantae</taxon>
        <taxon>Streptophyta</taxon>
        <taxon>Embryophyta</taxon>
        <taxon>Tracheophyta</taxon>
        <taxon>Spermatophyta</taxon>
        <taxon>Magnoliopsida</taxon>
        <taxon>Liliopsida</taxon>
        <taxon>Asparagales</taxon>
        <taxon>Orchidaceae</taxon>
        <taxon>Vanilloideae</taxon>
        <taxon>Vanilleae</taxon>
        <taxon>Vanilla</taxon>
    </lineage>
</organism>
<proteinExistence type="predicted"/>
<dbReference type="OrthoDB" id="10264738at2759"/>
<sequence>MLEAGDLSGVEGEGPLEDGISGGEGLGDRSRDGKVSELCVGEFHHRWSAGEQKGAVKERREGKREAAGYLRPGVEKLDCGKAVSDGVAHRHAEHEAAALHLGQLYGQQRCFEEVLSRGTVNELSEQLS</sequence>